<dbReference type="GO" id="GO:0006412">
    <property type="term" value="P:translation"/>
    <property type="evidence" value="ECO:0007669"/>
    <property type="project" value="UniProtKB-UniRule"/>
</dbReference>
<evidence type="ECO:0000256" key="2">
    <source>
        <dbReference type="ARBA" id="ARBA00022730"/>
    </source>
</evidence>
<dbReference type="Gene3D" id="3.40.5.10">
    <property type="entry name" value="Ribosomal protein L9, N-terminal domain"/>
    <property type="match status" value="1"/>
</dbReference>
<dbReference type="HAMAP" id="MF_00503">
    <property type="entry name" value="Ribosomal_bL9"/>
    <property type="match status" value="1"/>
</dbReference>
<evidence type="ECO:0000313" key="9">
    <source>
        <dbReference type="EMBL" id="QEE20245.1"/>
    </source>
</evidence>
<dbReference type="InterPro" id="IPR036935">
    <property type="entry name" value="Ribosomal_bL9_N_sf"/>
</dbReference>
<evidence type="ECO:0000256" key="8">
    <source>
        <dbReference type="SAM" id="MobiDB-lite"/>
    </source>
</evidence>
<organism evidence="9 10">
    <name type="scientific">Paradevosia tibetensis</name>
    <dbReference type="NCBI Taxonomy" id="1447062"/>
    <lineage>
        <taxon>Bacteria</taxon>
        <taxon>Pseudomonadati</taxon>
        <taxon>Pseudomonadota</taxon>
        <taxon>Alphaproteobacteria</taxon>
        <taxon>Hyphomicrobiales</taxon>
        <taxon>Devosiaceae</taxon>
        <taxon>Paradevosia</taxon>
    </lineage>
</organism>
<keyword evidence="3 7" id="KW-0694">RNA-binding</keyword>
<dbReference type="GO" id="GO:0019843">
    <property type="term" value="F:rRNA binding"/>
    <property type="evidence" value="ECO:0007669"/>
    <property type="project" value="UniProtKB-UniRule"/>
</dbReference>
<dbReference type="GO" id="GO:1990904">
    <property type="term" value="C:ribonucleoprotein complex"/>
    <property type="evidence" value="ECO:0007669"/>
    <property type="project" value="UniProtKB-KW"/>
</dbReference>
<comment type="similarity">
    <text evidence="1 7">Belongs to the bacterial ribosomal protein bL9 family.</text>
</comment>
<dbReference type="EMBL" id="CP041690">
    <property type="protein sequence ID" value="QEE20245.1"/>
    <property type="molecule type" value="Genomic_DNA"/>
</dbReference>
<dbReference type="InterPro" id="IPR009027">
    <property type="entry name" value="Ribosomal_bL9/RNase_H1_N"/>
</dbReference>
<dbReference type="Gene3D" id="3.10.430.100">
    <property type="entry name" value="Ribosomal protein L9, C-terminal domain"/>
    <property type="match status" value="1"/>
</dbReference>
<dbReference type="OrthoDB" id="9788336at2"/>
<evidence type="ECO:0000313" key="10">
    <source>
        <dbReference type="Proteomes" id="UP000321062"/>
    </source>
</evidence>
<dbReference type="Pfam" id="PF01281">
    <property type="entry name" value="Ribosomal_L9_N"/>
    <property type="match status" value="1"/>
</dbReference>
<dbReference type="InterPro" id="IPR000244">
    <property type="entry name" value="Ribosomal_bL9"/>
</dbReference>
<dbReference type="InterPro" id="IPR020069">
    <property type="entry name" value="Ribosomal_bL9_C"/>
</dbReference>
<gene>
    <name evidence="7" type="primary">rplI</name>
    <name evidence="9" type="ORF">FNA67_08675</name>
</gene>
<dbReference type="GO" id="GO:0003735">
    <property type="term" value="F:structural constituent of ribosome"/>
    <property type="evidence" value="ECO:0007669"/>
    <property type="project" value="InterPro"/>
</dbReference>
<sequence>MKVILLERVGRTGHIGDEVTVKDGFARNFLLPQGKALRATEANRAKFASERANIEKRNAERREAAAGIASGLNGHVVTIIRQAGETGQLYGSVSSRDVADALNNDGFTVARSQVDLANPIKTVGLHTVALHLHAEVEVNISVNVARSEDEAQRQAKGEDMTVYDYGDDNDDEVAAEEEQEEVAGDEAAEEEAEANQA</sequence>
<dbReference type="Proteomes" id="UP000321062">
    <property type="component" value="Chromosome"/>
</dbReference>
<proteinExistence type="inferred from homology"/>
<name>A0A5B9DMT0_9HYPH</name>
<evidence type="ECO:0000256" key="7">
    <source>
        <dbReference type="HAMAP-Rule" id="MF_00503"/>
    </source>
</evidence>
<evidence type="ECO:0000256" key="1">
    <source>
        <dbReference type="ARBA" id="ARBA00010605"/>
    </source>
</evidence>
<feature type="compositionally biased region" description="Acidic residues" evidence="8">
    <location>
        <begin position="165"/>
        <end position="197"/>
    </location>
</feature>
<evidence type="ECO:0000256" key="3">
    <source>
        <dbReference type="ARBA" id="ARBA00022884"/>
    </source>
</evidence>
<dbReference type="PANTHER" id="PTHR21368">
    <property type="entry name" value="50S RIBOSOMAL PROTEIN L9"/>
    <property type="match status" value="1"/>
</dbReference>
<dbReference type="SUPFAM" id="SSF55658">
    <property type="entry name" value="L9 N-domain-like"/>
    <property type="match status" value="1"/>
</dbReference>
<dbReference type="GO" id="GO:0005840">
    <property type="term" value="C:ribosome"/>
    <property type="evidence" value="ECO:0007669"/>
    <property type="project" value="UniProtKB-KW"/>
</dbReference>
<reference evidence="9 10" key="1">
    <citation type="journal article" date="2015" name="Int. J. Syst. Evol. Microbiol.">
        <title>Youhaiella tibetensis gen. nov., sp. nov., isolated from subsurface sediment.</title>
        <authorList>
            <person name="Wang Y.X."/>
            <person name="Huang F.Q."/>
            <person name="Nogi Y."/>
            <person name="Pang S.J."/>
            <person name="Wang P.K."/>
            <person name="Lv J."/>
        </authorList>
    </citation>
    <scope>NUCLEOTIDE SEQUENCE [LARGE SCALE GENOMIC DNA]</scope>
    <source>
        <strain evidence="10">fig4</strain>
    </source>
</reference>
<feature type="region of interest" description="Disordered" evidence="8">
    <location>
        <begin position="149"/>
        <end position="197"/>
    </location>
</feature>
<dbReference type="NCBIfam" id="TIGR00158">
    <property type="entry name" value="L9"/>
    <property type="match status" value="1"/>
</dbReference>
<dbReference type="InterPro" id="IPR036791">
    <property type="entry name" value="Ribosomal_bL9_C_sf"/>
</dbReference>
<dbReference type="AlphaFoldDB" id="A0A5B9DMT0"/>
<evidence type="ECO:0000256" key="4">
    <source>
        <dbReference type="ARBA" id="ARBA00022980"/>
    </source>
</evidence>
<comment type="function">
    <text evidence="7">Binds to the 23S rRNA.</text>
</comment>
<keyword evidence="4 7" id="KW-0689">Ribosomal protein</keyword>
<dbReference type="InterPro" id="IPR020594">
    <property type="entry name" value="Ribosomal_bL9_bac/chp"/>
</dbReference>
<keyword evidence="10" id="KW-1185">Reference proteome</keyword>
<dbReference type="SUPFAM" id="SSF55653">
    <property type="entry name" value="Ribosomal protein L9 C-domain"/>
    <property type="match status" value="1"/>
</dbReference>
<dbReference type="Pfam" id="PF03948">
    <property type="entry name" value="Ribosomal_L9_C"/>
    <property type="match status" value="1"/>
</dbReference>
<evidence type="ECO:0000256" key="5">
    <source>
        <dbReference type="ARBA" id="ARBA00023274"/>
    </source>
</evidence>
<feature type="compositionally biased region" description="Basic and acidic residues" evidence="8">
    <location>
        <begin position="149"/>
        <end position="159"/>
    </location>
</feature>
<accession>A0A5B9DMT0</accession>
<keyword evidence="5 7" id="KW-0687">Ribonucleoprotein</keyword>
<dbReference type="InterPro" id="IPR020070">
    <property type="entry name" value="Ribosomal_bL9_N"/>
</dbReference>
<dbReference type="RefSeq" id="WP_147655766.1">
    <property type="nucleotide sequence ID" value="NZ_BMFM01000001.1"/>
</dbReference>
<protein>
    <recommendedName>
        <fullName evidence="6 7">Large ribosomal subunit protein bL9</fullName>
    </recommendedName>
</protein>
<dbReference type="KEGG" id="yti:FNA67_08675"/>
<keyword evidence="2 7" id="KW-0699">rRNA-binding</keyword>
<dbReference type="PROSITE" id="PS00651">
    <property type="entry name" value="RIBOSOMAL_L9"/>
    <property type="match status" value="1"/>
</dbReference>
<evidence type="ECO:0000256" key="6">
    <source>
        <dbReference type="ARBA" id="ARBA00035292"/>
    </source>
</evidence>